<protein>
    <recommendedName>
        <fullName evidence="3">BTB domain-containing protein</fullName>
    </recommendedName>
</protein>
<accession>A0AAD8A5V5</accession>
<keyword evidence="2" id="KW-1185">Reference proteome</keyword>
<dbReference type="InterPro" id="IPR011333">
    <property type="entry name" value="SKP1/BTB/POZ_sf"/>
</dbReference>
<name>A0AAD8A5V5_DIPPU</name>
<dbReference type="Proteomes" id="UP001233999">
    <property type="component" value="Unassembled WGS sequence"/>
</dbReference>
<proteinExistence type="predicted"/>
<dbReference type="Gene3D" id="3.30.710.10">
    <property type="entry name" value="Potassium Channel Kv1.1, Chain A"/>
    <property type="match status" value="1"/>
</dbReference>
<evidence type="ECO:0008006" key="3">
    <source>
        <dbReference type="Google" id="ProtNLM"/>
    </source>
</evidence>
<evidence type="ECO:0000313" key="2">
    <source>
        <dbReference type="Proteomes" id="UP001233999"/>
    </source>
</evidence>
<reference evidence="1" key="1">
    <citation type="journal article" date="2023" name="IScience">
        <title>Live-bearing cockroach genome reveals convergent evolutionary mechanisms linked to viviparity in insects and beyond.</title>
        <authorList>
            <person name="Fouks B."/>
            <person name="Harrison M.C."/>
            <person name="Mikhailova A.A."/>
            <person name="Marchal E."/>
            <person name="English S."/>
            <person name="Carruthers M."/>
            <person name="Jennings E.C."/>
            <person name="Chiamaka E.L."/>
            <person name="Frigard R.A."/>
            <person name="Pippel M."/>
            <person name="Attardo G.M."/>
            <person name="Benoit J.B."/>
            <person name="Bornberg-Bauer E."/>
            <person name="Tobe S.S."/>
        </authorList>
    </citation>
    <scope>NUCLEOTIDE SEQUENCE</scope>
    <source>
        <strain evidence="1">Stay&amp;Tobe</strain>
    </source>
</reference>
<sequence>MAAHSFIGTWEVVGCISQSGNTEKTGIEGTQFCLDESGDVIWTVPEETEAIPLFSCETYEIYNTSLSGVVVRFGAYAGHVIEFRVDHPEPQDVMLLTCEGWCHLHCKRVVTSDPEPPVDSSFSLLPALEDGYFSDLSITASNNKQFAVHTCILRMSAPELDWTQQPPPLSGLPEDVLGTVLHFLYAECLPANLGEQTARHCMAAATSLPGLERLVLMCELYLKNMALKQQIIGLVSDMHACASQIIEHFSTKMSPGEHSADSLNSNPAKLCFVVKQSVREAAIAGVKLLLLCDLFTKRKAELSREERHEIIRYAKSRLPIFMSQLHRFLQGVKSTFSSMSPSQRQEVATYLVPETYSKRVFCILYLYFYFIFQIETILDTVSALVVEVKSALEQIILVLSPSDSCRSQKGNVGEVLGKSLKNVLHIRELSKLRSFHQRITFSLVHLLQK</sequence>
<gene>
    <name evidence="1" type="ORF">L9F63_015301</name>
</gene>
<dbReference type="SUPFAM" id="SSF54695">
    <property type="entry name" value="POZ domain"/>
    <property type="match status" value="1"/>
</dbReference>
<evidence type="ECO:0000313" key="1">
    <source>
        <dbReference type="EMBL" id="KAJ9593032.1"/>
    </source>
</evidence>
<organism evidence="1 2">
    <name type="scientific">Diploptera punctata</name>
    <name type="common">Pacific beetle cockroach</name>
    <dbReference type="NCBI Taxonomy" id="6984"/>
    <lineage>
        <taxon>Eukaryota</taxon>
        <taxon>Metazoa</taxon>
        <taxon>Ecdysozoa</taxon>
        <taxon>Arthropoda</taxon>
        <taxon>Hexapoda</taxon>
        <taxon>Insecta</taxon>
        <taxon>Pterygota</taxon>
        <taxon>Neoptera</taxon>
        <taxon>Polyneoptera</taxon>
        <taxon>Dictyoptera</taxon>
        <taxon>Blattodea</taxon>
        <taxon>Blaberoidea</taxon>
        <taxon>Blaberidae</taxon>
        <taxon>Diplopterinae</taxon>
        <taxon>Diploptera</taxon>
    </lineage>
</organism>
<dbReference type="AlphaFoldDB" id="A0AAD8A5V5"/>
<reference evidence="1" key="2">
    <citation type="submission" date="2023-05" db="EMBL/GenBank/DDBJ databases">
        <authorList>
            <person name="Fouks B."/>
        </authorList>
    </citation>
    <scope>NUCLEOTIDE SEQUENCE</scope>
    <source>
        <strain evidence="1">Stay&amp;Tobe</strain>
        <tissue evidence="1">Testes</tissue>
    </source>
</reference>
<comment type="caution">
    <text evidence="1">The sequence shown here is derived from an EMBL/GenBank/DDBJ whole genome shotgun (WGS) entry which is preliminary data.</text>
</comment>
<feature type="non-terminal residue" evidence="1">
    <location>
        <position position="1"/>
    </location>
</feature>
<dbReference type="EMBL" id="JASPKZ010003789">
    <property type="protein sequence ID" value="KAJ9593032.1"/>
    <property type="molecule type" value="Genomic_DNA"/>
</dbReference>